<evidence type="ECO:0000313" key="2">
    <source>
        <dbReference type="Proteomes" id="UP001062846"/>
    </source>
</evidence>
<protein>
    <submittedName>
        <fullName evidence="1">Uncharacterized protein</fullName>
    </submittedName>
</protein>
<proteinExistence type="predicted"/>
<reference evidence="1" key="1">
    <citation type="submission" date="2022-02" db="EMBL/GenBank/DDBJ databases">
        <title>Plant Genome Project.</title>
        <authorList>
            <person name="Zhang R.-G."/>
        </authorList>
    </citation>
    <scope>NUCLEOTIDE SEQUENCE</scope>
    <source>
        <strain evidence="1">AT1</strain>
    </source>
</reference>
<dbReference type="Proteomes" id="UP001062846">
    <property type="component" value="Chromosome 4"/>
</dbReference>
<accession>A0ACC0P2Z8</accession>
<evidence type="ECO:0000313" key="1">
    <source>
        <dbReference type="EMBL" id="KAI8559419.1"/>
    </source>
</evidence>
<name>A0ACC0P2Z8_RHOML</name>
<organism evidence="1 2">
    <name type="scientific">Rhododendron molle</name>
    <name type="common">Chinese azalea</name>
    <name type="synonym">Azalea mollis</name>
    <dbReference type="NCBI Taxonomy" id="49168"/>
    <lineage>
        <taxon>Eukaryota</taxon>
        <taxon>Viridiplantae</taxon>
        <taxon>Streptophyta</taxon>
        <taxon>Embryophyta</taxon>
        <taxon>Tracheophyta</taxon>
        <taxon>Spermatophyta</taxon>
        <taxon>Magnoliopsida</taxon>
        <taxon>eudicotyledons</taxon>
        <taxon>Gunneridae</taxon>
        <taxon>Pentapetalae</taxon>
        <taxon>asterids</taxon>
        <taxon>Ericales</taxon>
        <taxon>Ericaceae</taxon>
        <taxon>Ericoideae</taxon>
        <taxon>Rhodoreae</taxon>
        <taxon>Rhododendron</taxon>
    </lineage>
</organism>
<dbReference type="EMBL" id="CM046391">
    <property type="protein sequence ID" value="KAI8559419.1"/>
    <property type="molecule type" value="Genomic_DNA"/>
</dbReference>
<gene>
    <name evidence="1" type="ORF">RHMOL_Rhmol04G0172400</name>
</gene>
<sequence length="57" mass="6453">MVYWSLGTPNDQRPSTMMSHSTVRLLLCVYAGNGRYVLALVRGTCYEPKPAFAYTKH</sequence>
<comment type="caution">
    <text evidence="1">The sequence shown here is derived from an EMBL/GenBank/DDBJ whole genome shotgun (WGS) entry which is preliminary data.</text>
</comment>
<keyword evidence="2" id="KW-1185">Reference proteome</keyword>